<dbReference type="EMBL" id="AJJH01000020">
    <property type="protein sequence ID" value="EID81117.1"/>
    <property type="molecule type" value="Genomic_DNA"/>
</dbReference>
<keyword evidence="1" id="KW-0805">Transcription regulation</keyword>
<evidence type="ECO:0000259" key="5">
    <source>
        <dbReference type="PROSITE" id="PS50977"/>
    </source>
</evidence>
<dbReference type="PATRIC" id="fig|1165867.3.peg.929"/>
<dbReference type="PRINTS" id="PR00455">
    <property type="entry name" value="HTHTETR"/>
</dbReference>
<dbReference type="InterPro" id="IPR009057">
    <property type="entry name" value="Homeodomain-like_sf"/>
</dbReference>
<organism evidence="6 7">
    <name type="scientific">Rhodococcus opacus RKJ300 = JCM 13270</name>
    <dbReference type="NCBI Taxonomy" id="1165867"/>
    <lineage>
        <taxon>Bacteria</taxon>
        <taxon>Bacillati</taxon>
        <taxon>Actinomycetota</taxon>
        <taxon>Actinomycetes</taxon>
        <taxon>Mycobacteriales</taxon>
        <taxon>Nocardiaceae</taxon>
        <taxon>Rhodococcus</taxon>
    </lineage>
</organism>
<evidence type="ECO:0000256" key="3">
    <source>
        <dbReference type="ARBA" id="ARBA00023163"/>
    </source>
</evidence>
<evidence type="ECO:0000256" key="2">
    <source>
        <dbReference type="ARBA" id="ARBA00023125"/>
    </source>
</evidence>
<evidence type="ECO:0000313" key="7">
    <source>
        <dbReference type="Proteomes" id="UP000006447"/>
    </source>
</evidence>
<dbReference type="GO" id="GO:0003700">
    <property type="term" value="F:DNA-binding transcription factor activity"/>
    <property type="evidence" value="ECO:0007669"/>
    <property type="project" value="TreeGrafter"/>
</dbReference>
<dbReference type="PANTHER" id="PTHR30055:SF234">
    <property type="entry name" value="HTH-TYPE TRANSCRIPTIONAL REGULATOR BETI"/>
    <property type="match status" value="1"/>
</dbReference>
<dbReference type="InterPro" id="IPR050109">
    <property type="entry name" value="HTH-type_TetR-like_transc_reg"/>
</dbReference>
<dbReference type="Proteomes" id="UP000006447">
    <property type="component" value="Unassembled WGS sequence"/>
</dbReference>
<name>I0WXK1_RHOOP</name>
<sequence length="195" mass="20862">MRVHGIVIDNGRMRSRRKILDATLDLIASDGFEGVTIAAAAQGAGVTRQTVYSNFGSREELVSQAIAGLAVEVLGGIHSRSNATDTTCGYVVELIVAGRAAVRAHPVLATLLQAERGNPVFDTGMMSRAKPVARELLAPLVERDPGVESSLDDIVEIALRLALSVVLFDDDAVHTDDDLRRFLTRWLAPAMPSSS</sequence>
<dbReference type="InterPro" id="IPR001647">
    <property type="entry name" value="HTH_TetR"/>
</dbReference>
<evidence type="ECO:0000256" key="4">
    <source>
        <dbReference type="PROSITE-ProRule" id="PRU00335"/>
    </source>
</evidence>
<dbReference type="PANTHER" id="PTHR30055">
    <property type="entry name" value="HTH-TYPE TRANSCRIPTIONAL REGULATOR RUTR"/>
    <property type="match status" value="1"/>
</dbReference>
<reference evidence="6 7" key="1">
    <citation type="journal article" date="2012" name="J. Bacteriol.">
        <title>Draft genome sequence of the nitrophenol-degrading actinomycete Rhodococcus imtechensis RKJ300.</title>
        <authorList>
            <person name="Vikram S."/>
            <person name="Kumar S."/>
            <person name="Subramanian S."/>
            <person name="Raghava G.P."/>
        </authorList>
    </citation>
    <scope>NUCLEOTIDE SEQUENCE [LARGE SCALE GENOMIC DNA]</scope>
    <source>
        <strain evidence="6 7">RKJ300</strain>
    </source>
</reference>
<feature type="DNA-binding region" description="H-T-H motif" evidence="4">
    <location>
        <begin position="36"/>
        <end position="55"/>
    </location>
</feature>
<gene>
    <name evidence="6" type="ORF">W59_04516</name>
</gene>
<dbReference type="PROSITE" id="PS50977">
    <property type="entry name" value="HTH_TETR_2"/>
    <property type="match status" value="1"/>
</dbReference>
<feature type="domain" description="HTH tetR-type" evidence="5">
    <location>
        <begin position="13"/>
        <end position="73"/>
    </location>
</feature>
<dbReference type="Gene3D" id="1.10.357.10">
    <property type="entry name" value="Tetracycline Repressor, domain 2"/>
    <property type="match status" value="1"/>
</dbReference>
<protein>
    <submittedName>
        <fullName evidence="6">Transcriptional regulator</fullName>
    </submittedName>
</protein>
<accession>I0WXK1</accession>
<evidence type="ECO:0000256" key="1">
    <source>
        <dbReference type="ARBA" id="ARBA00023015"/>
    </source>
</evidence>
<dbReference type="AlphaFoldDB" id="I0WXK1"/>
<dbReference type="Pfam" id="PF00440">
    <property type="entry name" value="TetR_N"/>
    <property type="match status" value="1"/>
</dbReference>
<dbReference type="SUPFAM" id="SSF46689">
    <property type="entry name" value="Homeodomain-like"/>
    <property type="match status" value="1"/>
</dbReference>
<evidence type="ECO:0000313" key="6">
    <source>
        <dbReference type="EMBL" id="EID81117.1"/>
    </source>
</evidence>
<comment type="caution">
    <text evidence="6">The sequence shown here is derived from an EMBL/GenBank/DDBJ whole genome shotgun (WGS) entry which is preliminary data.</text>
</comment>
<dbReference type="GO" id="GO:0000976">
    <property type="term" value="F:transcription cis-regulatory region binding"/>
    <property type="evidence" value="ECO:0007669"/>
    <property type="project" value="TreeGrafter"/>
</dbReference>
<proteinExistence type="predicted"/>
<keyword evidence="2 4" id="KW-0238">DNA-binding</keyword>
<keyword evidence="3" id="KW-0804">Transcription</keyword>